<dbReference type="InterPro" id="IPR041401">
    <property type="entry name" value="TseB-like_dom"/>
</dbReference>
<dbReference type="RefSeq" id="WP_066413708.1">
    <property type="nucleotide sequence ID" value="NZ_CP018866.1"/>
</dbReference>
<sequence>MKKWIISILVIGIGIVLWQSISTYQSATSSLKQDERRATQLAYELSDITKVEQIDIYRGTTFYMIVQGLTASDETIVIWIDEEEKIVETKNSSDGIPREEVLNYLQTDRNPQKIHSISLAMENNLPLWEIKFTDAANRYNLYYITFEKGEFFQRITF</sequence>
<evidence type="ECO:0000313" key="3">
    <source>
        <dbReference type="Proteomes" id="UP000215224"/>
    </source>
</evidence>
<dbReference type="Proteomes" id="UP000215224">
    <property type="component" value="Chromosome"/>
</dbReference>
<dbReference type="EMBL" id="CP018866">
    <property type="protein sequence ID" value="AST91594.1"/>
    <property type="molecule type" value="Genomic_DNA"/>
</dbReference>
<reference evidence="2 3" key="1">
    <citation type="submission" date="2016-12" db="EMBL/GenBank/DDBJ databases">
        <title>The whole genome sequencing and assembly of Bacillus cohnii DSM 6307T strain.</title>
        <authorList>
            <person name="Lee Y.-J."/>
            <person name="Yi H."/>
            <person name="Bahn Y.-S."/>
            <person name="Kim J.F."/>
            <person name="Lee D.-W."/>
        </authorList>
    </citation>
    <scope>NUCLEOTIDE SEQUENCE [LARGE SCALE GENOMIC DNA]</scope>
    <source>
        <strain evidence="2 3">DSM 6307</strain>
    </source>
</reference>
<protein>
    <recommendedName>
        <fullName evidence="1">Cell wall elongation regulator TseB-like domain-containing protein</fullName>
    </recommendedName>
</protein>
<dbReference type="KEGG" id="bcoh:BC6307_10025"/>
<evidence type="ECO:0000313" key="2">
    <source>
        <dbReference type="EMBL" id="AST91594.1"/>
    </source>
</evidence>
<dbReference type="Pfam" id="PF17881">
    <property type="entry name" value="TseB"/>
    <property type="match status" value="1"/>
</dbReference>
<organism evidence="2 3">
    <name type="scientific">Sutcliffiella cohnii</name>
    <dbReference type="NCBI Taxonomy" id="33932"/>
    <lineage>
        <taxon>Bacteria</taxon>
        <taxon>Bacillati</taxon>
        <taxon>Bacillota</taxon>
        <taxon>Bacilli</taxon>
        <taxon>Bacillales</taxon>
        <taxon>Bacillaceae</taxon>
        <taxon>Sutcliffiella</taxon>
    </lineage>
</organism>
<proteinExistence type="predicted"/>
<evidence type="ECO:0000259" key="1">
    <source>
        <dbReference type="Pfam" id="PF17881"/>
    </source>
</evidence>
<feature type="domain" description="Cell wall elongation regulator TseB-like" evidence="1">
    <location>
        <begin position="38"/>
        <end position="80"/>
    </location>
</feature>
<dbReference type="STRING" id="1314751.GCA_001591425_01323"/>
<gene>
    <name evidence="2" type="ORF">BC6307_10025</name>
</gene>
<keyword evidence="3" id="KW-1185">Reference proteome</keyword>
<dbReference type="SUPFAM" id="SSF54403">
    <property type="entry name" value="Cystatin/monellin"/>
    <property type="match status" value="2"/>
</dbReference>
<accession>A0A223KQG4</accession>
<name>A0A223KQG4_9BACI</name>
<dbReference type="InterPro" id="IPR046350">
    <property type="entry name" value="Cystatin_sf"/>
</dbReference>
<dbReference type="Gene3D" id="3.10.450.40">
    <property type="match status" value="2"/>
</dbReference>
<dbReference type="AlphaFoldDB" id="A0A223KQG4"/>